<evidence type="ECO:0000313" key="4">
    <source>
        <dbReference type="EMBL" id="EEQ64197.1"/>
    </source>
</evidence>
<reference evidence="5" key="1">
    <citation type="journal article" date="2014" name="Genome Announc.">
        <title>Draft genome sequences of six enterohepatic helicobacter species isolated from humans and one from rhesus macaques.</title>
        <authorList>
            <person name="Shen Z."/>
            <person name="Sheh A."/>
            <person name="Young S.K."/>
            <person name="Abouelliel A."/>
            <person name="Ward D.V."/>
            <person name="Earl A.M."/>
            <person name="Fox J.G."/>
        </authorList>
    </citation>
    <scope>NUCLEOTIDE SEQUENCE [LARGE SCALE GENOMIC DNA]</scope>
    <source>
        <strain evidence="5">MIT 98-5489</strain>
    </source>
</reference>
<evidence type="ECO:0000313" key="5">
    <source>
        <dbReference type="Proteomes" id="UP000003953"/>
    </source>
</evidence>
<feature type="domain" description="CzcB-like barrel-sandwich hybrid" evidence="3">
    <location>
        <begin position="52"/>
        <end position="191"/>
    </location>
</feature>
<comment type="similarity">
    <text evidence="1">Belongs to the membrane fusion protein (MFP) (TC 8.A.1) family.</text>
</comment>
<protein>
    <submittedName>
        <fullName evidence="4">Efflux transporter, RND family, MFP subunit</fullName>
    </submittedName>
</protein>
<dbReference type="EMBL" id="DS990445">
    <property type="protein sequence ID" value="EEQ64197.1"/>
    <property type="molecule type" value="Genomic_DNA"/>
</dbReference>
<dbReference type="eggNOG" id="COG0845">
    <property type="taxonomic scope" value="Bacteria"/>
</dbReference>
<dbReference type="NCBIfam" id="TIGR01730">
    <property type="entry name" value="RND_mfp"/>
    <property type="match status" value="1"/>
</dbReference>
<evidence type="ECO:0000256" key="1">
    <source>
        <dbReference type="ARBA" id="ARBA00009477"/>
    </source>
</evidence>
<feature type="signal peptide" evidence="2">
    <location>
        <begin position="1"/>
        <end position="20"/>
    </location>
</feature>
<evidence type="ECO:0000259" key="3">
    <source>
        <dbReference type="Pfam" id="PF25973"/>
    </source>
</evidence>
<proteinExistence type="inferred from homology"/>
<organism evidence="4 5">
    <name type="scientific">Helicobacter pullorum MIT 98-5489</name>
    <dbReference type="NCBI Taxonomy" id="537972"/>
    <lineage>
        <taxon>Bacteria</taxon>
        <taxon>Pseudomonadati</taxon>
        <taxon>Campylobacterota</taxon>
        <taxon>Epsilonproteobacteria</taxon>
        <taxon>Campylobacterales</taxon>
        <taxon>Helicobacteraceae</taxon>
        <taxon>Helicobacter</taxon>
    </lineage>
</organism>
<dbReference type="Gene3D" id="2.40.50.100">
    <property type="match status" value="1"/>
</dbReference>
<keyword evidence="2" id="KW-0732">Signal</keyword>
<dbReference type="AlphaFoldDB" id="C5F1P3"/>
<feature type="chain" id="PRO_5002951259" evidence="2">
    <location>
        <begin position="21"/>
        <end position="356"/>
    </location>
</feature>
<dbReference type="Proteomes" id="UP000003953">
    <property type="component" value="Unassembled WGS sequence"/>
</dbReference>
<dbReference type="GO" id="GO:1990281">
    <property type="term" value="C:efflux pump complex"/>
    <property type="evidence" value="ECO:0007669"/>
    <property type="project" value="TreeGrafter"/>
</dbReference>
<dbReference type="Gene3D" id="1.10.287.470">
    <property type="entry name" value="Helix hairpin bin"/>
    <property type="match status" value="1"/>
</dbReference>
<dbReference type="InterPro" id="IPR058647">
    <property type="entry name" value="BSH_CzcB-like"/>
</dbReference>
<sequence>MRFVMYRFLCLLFMPLLAFSQNPTLVVSQPIKSGILNQNHTYVGSLYFSERASLASEVSGVIDEIYVYEGDKVKQGQALAKLNDDLLTKEIKAKDSLLKQAKALLQKSTKDFERYKNLYQSDSIAYKEYEDALFDLQAQKGNTDSIAADLEYLKTQQKKKTLIAPYDGVILQRLLKQGEWVSSGASIFNIAKLSPLEANIEVPFEILRSLEIGEVVQVVIANKNYPAKILALIPLGDAKARTFPIKLSIEDKKGELIEGLEVRANLNITKSKESLLVPRDSILPTQKGDCIFIIENNKAKQIFIKVNGYNGFDASITPLNSKLSSQDRVITQGHERLRDGQLITESTDSTNPKVLR</sequence>
<dbReference type="PANTHER" id="PTHR30469">
    <property type="entry name" value="MULTIDRUG RESISTANCE PROTEIN MDTA"/>
    <property type="match status" value="1"/>
</dbReference>
<dbReference type="Gene3D" id="2.40.420.20">
    <property type="match status" value="1"/>
</dbReference>
<dbReference type="SUPFAM" id="SSF111369">
    <property type="entry name" value="HlyD-like secretion proteins"/>
    <property type="match status" value="1"/>
</dbReference>
<keyword evidence="5" id="KW-1185">Reference proteome</keyword>
<dbReference type="Pfam" id="PF25973">
    <property type="entry name" value="BSH_CzcB"/>
    <property type="match status" value="1"/>
</dbReference>
<dbReference type="GO" id="GO:0015562">
    <property type="term" value="F:efflux transmembrane transporter activity"/>
    <property type="evidence" value="ECO:0007669"/>
    <property type="project" value="TreeGrafter"/>
</dbReference>
<dbReference type="InterPro" id="IPR006143">
    <property type="entry name" value="RND_pump_MFP"/>
</dbReference>
<dbReference type="PANTHER" id="PTHR30469:SF15">
    <property type="entry name" value="HLYD FAMILY OF SECRETION PROTEINS"/>
    <property type="match status" value="1"/>
</dbReference>
<name>C5F1P3_9HELI</name>
<accession>C5F1P3</accession>
<dbReference type="Gene3D" id="2.40.30.170">
    <property type="match status" value="1"/>
</dbReference>
<dbReference type="HOGENOM" id="CLU_018816_1_2_7"/>
<evidence type="ECO:0000256" key="2">
    <source>
        <dbReference type="SAM" id="SignalP"/>
    </source>
</evidence>
<gene>
    <name evidence="4" type="ORF">HPMG_01654</name>
</gene>